<dbReference type="OrthoDB" id="9809324at2"/>
<evidence type="ECO:0000313" key="3">
    <source>
        <dbReference type="Proteomes" id="UP000295182"/>
    </source>
</evidence>
<dbReference type="PANTHER" id="PTHR40396:SF1">
    <property type="entry name" value="ATPASE AAA-TYPE CORE DOMAIN-CONTAINING PROTEIN"/>
    <property type="match status" value="1"/>
</dbReference>
<reference evidence="2 3" key="1">
    <citation type="submission" date="2019-03" db="EMBL/GenBank/DDBJ databases">
        <title>Genomic Encyclopedia of Type Strains, Phase IV (KMG-IV): sequencing the most valuable type-strain genomes for metagenomic binning, comparative biology and taxonomic classification.</title>
        <authorList>
            <person name="Goeker M."/>
        </authorList>
    </citation>
    <scope>NUCLEOTIDE SEQUENCE [LARGE SCALE GENOMIC DNA]</scope>
    <source>
        <strain evidence="2 3">DSM 1837</strain>
    </source>
</reference>
<dbReference type="Pfam" id="PF13304">
    <property type="entry name" value="AAA_21"/>
    <property type="match status" value="1"/>
</dbReference>
<dbReference type="GO" id="GO:0016887">
    <property type="term" value="F:ATP hydrolysis activity"/>
    <property type="evidence" value="ECO:0007669"/>
    <property type="project" value="InterPro"/>
</dbReference>
<proteinExistence type="predicted"/>
<dbReference type="GO" id="GO:0005524">
    <property type="term" value="F:ATP binding"/>
    <property type="evidence" value="ECO:0007669"/>
    <property type="project" value="InterPro"/>
</dbReference>
<gene>
    <name evidence="2" type="ORF">EV674_1431</name>
</gene>
<dbReference type="RefSeq" id="WP_119014792.1">
    <property type="nucleotide sequence ID" value="NZ_QXNC01000051.1"/>
</dbReference>
<feature type="domain" description="ATPase AAA-type core" evidence="1">
    <location>
        <begin position="47"/>
        <end position="346"/>
    </location>
</feature>
<dbReference type="EMBL" id="SLXH01000043">
    <property type="protein sequence ID" value="TCP11519.1"/>
    <property type="molecule type" value="Genomic_DNA"/>
</dbReference>
<organism evidence="2 3">
    <name type="scientific">Simplicispira metamorpha</name>
    <dbReference type="NCBI Taxonomy" id="80881"/>
    <lineage>
        <taxon>Bacteria</taxon>
        <taxon>Pseudomonadati</taxon>
        <taxon>Pseudomonadota</taxon>
        <taxon>Betaproteobacteria</taxon>
        <taxon>Burkholderiales</taxon>
        <taxon>Comamonadaceae</taxon>
        <taxon>Simplicispira</taxon>
    </lineage>
</organism>
<dbReference type="Proteomes" id="UP000295182">
    <property type="component" value="Unassembled WGS sequence"/>
</dbReference>
<keyword evidence="3" id="KW-1185">Reference proteome</keyword>
<dbReference type="AlphaFoldDB" id="A0A4R2MRN5"/>
<sequence>MLHTLRFSNFFSFADETEVSFVLDSHSNGTESSFASTATDRRLSKLLAVVGANGAGKTNVIKALDFVCWFVTKSFFMEPGRSLAVQPHALEDSGASHFELEFEASGKLYRYALALNKERVLSESLRVKTSRLFSTLFTRQWNAQTGTESIKQPHFGLPQKQAEKVKPLASLISMAEQFGVETAHTIVQALGRRHSNVGAMGRQAFQAPDVLGAAEFFADSEAHRARMATLLHQWDFGLKDVRLETLRTIREGKEEKVLVPFGIHSDGEREMKLPMLAESSGTQAAFVLLADLLPILAEGGTVVFDELESDLHPLMLEPILNLFISPKTNPHNAQMVFTCHSVEILNLLKKGQIMLVEKNERCRSEAWRLSDMEGVRADDNFYAKYMAGAYGAVPML</sequence>
<comment type="caution">
    <text evidence="2">The sequence shown here is derived from an EMBL/GenBank/DDBJ whole genome shotgun (WGS) entry which is preliminary data.</text>
</comment>
<dbReference type="SUPFAM" id="SSF52540">
    <property type="entry name" value="P-loop containing nucleoside triphosphate hydrolases"/>
    <property type="match status" value="1"/>
</dbReference>
<evidence type="ECO:0000259" key="1">
    <source>
        <dbReference type="Pfam" id="PF13304"/>
    </source>
</evidence>
<evidence type="ECO:0000313" key="2">
    <source>
        <dbReference type="EMBL" id="TCP11519.1"/>
    </source>
</evidence>
<dbReference type="PANTHER" id="PTHR40396">
    <property type="entry name" value="ATPASE-LIKE PROTEIN"/>
    <property type="match status" value="1"/>
</dbReference>
<accession>A0A4R2MRN5</accession>
<dbReference type="Gene3D" id="3.40.50.300">
    <property type="entry name" value="P-loop containing nucleotide triphosphate hydrolases"/>
    <property type="match status" value="1"/>
</dbReference>
<dbReference type="InterPro" id="IPR027417">
    <property type="entry name" value="P-loop_NTPase"/>
</dbReference>
<name>A0A4R2MRN5_9BURK</name>
<protein>
    <recommendedName>
        <fullName evidence="1">ATPase AAA-type core domain-containing protein</fullName>
    </recommendedName>
</protein>
<dbReference type="InterPro" id="IPR003959">
    <property type="entry name" value="ATPase_AAA_core"/>
</dbReference>